<evidence type="ECO:0000313" key="3">
    <source>
        <dbReference type="Proteomes" id="UP000246077"/>
    </source>
</evidence>
<evidence type="ECO:0000256" key="1">
    <source>
        <dbReference type="SAM" id="Phobius"/>
    </source>
</evidence>
<accession>A0A317E3B2</accession>
<name>A0A317E3B2_9PROT</name>
<dbReference type="AlphaFoldDB" id="A0A317E3B2"/>
<comment type="caution">
    <text evidence="2">The sequence shown here is derived from an EMBL/GenBank/DDBJ whole genome shotgun (WGS) entry which is preliminary data.</text>
</comment>
<keyword evidence="1" id="KW-1133">Transmembrane helix</keyword>
<dbReference type="Proteomes" id="UP000246077">
    <property type="component" value="Unassembled WGS sequence"/>
</dbReference>
<keyword evidence="1" id="KW-0472">Membrane</keyword>
<keyword evidence="1" id="KW-0812">Transmembrane</keyword>
<dbReference type="EMBL" id="QGLF01000002">
    <property type="protein sequence ID" value="PWR21537.1"/>
    <property type="molecule type" value="Genomic_DNA"/>
</dbReference>
<proteinExistence type="predicted"/>
<feature type="transmembrane region" description="Helical" evidence="1">
    <location>
        <begin position="6"/>
        <end position="28"/>
    </location>
</feature>
<evidence type="ECO:0000313" key="2">
    <source>
        <dbReference type="EMBL" id="PWR21537.1"/>
    </source>
</evidence>
<organism evidence="2 3">
    <name type="scientific">Zavarzinia compransoris</name>
    <dbReference type="NCBI Taxonomy" id="1264899"/>
    <lineage>
        <taxon>Bacteria</taxon>
        <taxon>Pseudomonadati</taxon>
        <taxon>Pseudomonadota</taxon>
        <taxon>Alphaproteobacteria</taxon>
        <taxon>Rhodospirillales</taxon>
        <taxon>Zavarziniaceae</taxon>
        <taxon>Zavarzinia</taxon>
    </lineage>
</organism>
<protein>
    <submittedName>
        <fullName evidence="2">Uncharacterized protein</fullName>
    </submittedName>
</protein>
<gene>
    <name evidence="2" type="ORF">DKG75_05885</name>
</gene>
<reference evidence="3" key="1">
    <citation type="submission" date="2018-05" db="EMBL/GenBank/DDBJ databases">
        <title>Zavarzinia sp. HR-AS.</title>
        <authorList>
            <person name="Lee Y."/>
            <person name="Jeon C.O."/>
        </authorList>
    </citation>
    <scope>NUCLEOTIDE SEQUENCE [LARGE SCALE GENOMIC DNA]</scope>
    <source>
        <strain evidence="3">DSM 1231</strain>
    </source>
</reference>
<sequence>MTIGILIGRIFPAAVMAVAAAILTTAGFDHLRQFETGREIQRLRKVIEDAAAANDEGAGQRILTATEAILTYPHAGNFDSRTQEKAAIALTTAFQFCVIQQRCSSEKREAMAEGAQGFIKTRLAGAPADTYSWMRIAWVHLLSGRPWYDLRPYMRMVIRTGVYEPALIRASLAIMMPFWNDLDDEERLSVRGIARRTYGLPGERRHLAAQAVAKLATPGWSVIMADMLVDSRAAEDINREMRILLRRN</sequence>
<keyword evidence="3" id="KW-1185">Reference proteome</keyword>